<dbReference type="GO" id="GO:0004523">
    <property type="term" value="F:RNA-DNA hybrid ribonuclease activity"/>
    <property type="evidence" value="ECO:0007669"/>
    <property type="project" value="InterPro"/>
</dbReference>
<dbReference type="InterPro" id="IPR012337">
    <property type="entry name" value="RNaseH-like_sf"/>
</dbReference>
<dbReference type="OrthoDB" id="2973358at2"/>
<dbReference type="RefSeq" id="WP_038246807.1">
    <property type="nucleotide sequence ID" value="NZ_BNER01000008.1"/>
</dbReference>
<evidence type="ECO:0000313" key="3">
    <source>
        <dbReference type="Proteomes" id="UP000028875"/>
    </source>
</evidence>
<proteinExistence type="predicted"/>
<dbReference type="STRING" id="1462526.BN990_04245"/>
<evidence type="ECO:0000313" key="2">
    <source>
        <dbReference type="EMBL" id="CDQ41866.1"/>
    </source>
</evidence>
<dbReference type="InterPro" id="IPR002156">
    <property type="entry name" value="RNaseH_domain"/>
</dbReference>
<keyword evidence="3" id="KW-1185">Reference proteome</keyword>
<dbReference type="PROSITE" id="PS50879">
    <property type="entry name" value="RNASE_H_1"/>
    <property type="match status" value="1"/>
</dbReference>
<name>A0A024QIT3_9BACI</name>
<evidence type="ECO:0000259" key="1">
    <source>
        <dbReference type="PROSITE" id="PS50879"/>
    </source>
</evidence>
<accession>A0A024QIT3</accession>
<dbReference type="eggNOG" id="COG0328">
    <property type="taxonomic scope" value="Bacteria"/>
</dbReference>
<dbReference type="EMBL" id="CCDP010000003">
    <property type="protein sequence ID" value="CDQ41866.1"/>
    <property type="molecule type" value="Genomic_DNA"/>
</dbReference>
<protein>
    <submittedName>
        <fullName evidence="2">Ribonuclease H</fullName>
    </submittedName>
</protein>
<dbReference type="Gene3D" id="3.30.420.10">
    <property type="entry name" value="Ribonuclease H-like superfamily/Ribonuclease H"/>
    <property type="match status" value="1"/>
</dbReference>
<comment type="caution">
    <text evidence="2">The sequence shown here is derived from an EMBL/GenBank/DDBJ whole genome shotgun (WGS) entry which is preliminary data.</text>
</comment>
<sequence>MSKTDFDKLRIDMWVSGTADKEGNGGYSALLYSQINQTPFKKTIGGYATDTTITRMTLKAIVEGLTCIKSKSFIHIYTSLPQISVGLNKNMYVWERNDWRRKDGQFLKHADLWQQVFELLDEKSLSYRVKLERPFPSQDNHLYVIHMASKYTMQAKKHLHEVAVSS</sequence>
<reference evidence="3" key="2">
    <citation type="submission" date="2014-05" db="EMBL/GenBank/DDBJ databases">
        <title>Draft genome sequence of Virgibacillus massiliensis Vm-5.</title>
        <authorList>
            <person name="Khelaifia S."/>
            <person name="Croce O."/>
            <person name="Lagier J.C."/>
            <person name="Raoult D."/>
        </authorList>
    </citation>
    <scope>NUCLEOTIDE SEQUENCE [LARGE SCALE GENOMIC DNA]</scope>
    <source>
        <strain evidence="3">Vm-5</strain>
    </source>
</reference>
<feature type="domain" description="RNase H type-1" evidence="1">
    <location>
        <begin position="7"/>
        <end position="166"/>
    </location>
</feature>
<reference evidence="2 3" key="1">
    <citation type="submission" date="2014-03" db="EMBL/GenBank/DDBJ databases">
        <authorList>
            <person name="Urmite Genomes U."/>
        </authorList>
    </citation>
    <scope>NUCLEOTIDE SEQUENCE [LARGE SCALE GENOMIC DNA]</scope>
    <source>
        <strain evidence="2 3">Vm-5</strain>
    </source>
</reference>
<dbReference type="InterPro" id="IPR036397">
    <property type="entry name" value="RNaseH_sf"/>
</dbReference>
<dbReference type="Proteomes" id="UP000028875">
    <property type="component" value="Unassembled WGS sequence"/>
</dbReference>
<dbReference type="AlphaFoldDB" id="A0A024QIT3"/>
<dbReference type="GO" id="GO:0003676">
    <property type="term" value="F:nucleic acid binding"/>
    <property type="evidence" value="ECO:0007669"/>
    <property type="project" value="InterPro"/>
</dbReference>
<dbReference type="SUPFAM" id="SSF53098">
    <property type="entry name" value="Ribonuclease H-like"/>
    <property type="match status" value="1"/>
</dbReference>
<gene>
    <name evidence="2" type="primary">rnhA_2</name>
    <name evidence="2" type="ORF">BN990_04245</name>
</gene>
<organism evidence="2 3">
    <name type="scientific">Virgibacillus massiliensis</name>
    <dbReference type="NCBI Taxonomy" id="1462526"/>
    <lineage>
        <taxon>Bacteria</taxon>
        <taxon>Bacillati</taxon>
        <taxon>Bacillota</taxon>
        <taxon>Bacilli</taxon>
        <taxon>Bacillales</taxon>
        <taxon>Bacillaceae</taxon>
        <taxon>Virgibacillus</taxon>
    </lineage>
</organism>
<dbReference type="Pfam" id="PF00075">
    <property type="entry name" value="RNase_H"/>
    <property type="match status" value="1"/>
</dbReference>